<feature type="domain" description="Aldehyde dehydrogenase" evidence="5">
    <location>
        <begin position="14"/>
        <end position="469"/>
    </location>
</feature>
<evidence type="ECO:0000256" key="3">
    <source>
        <dbReference type="RuleBase" id="RU003345"/>
    </source>
</evidence>
<dbReference type="Proteomes" id="UP000470404">
    <property type="component" value="Unassembled WGS sequence"/>
</dbReference>
<gene>
    <name evidence="6" type="ORF">G3I59_24690</name>
</gene>
<organism evidence="6 7">
    <name type="scientific">Amycolatopsis rubida</name>
    <dbReference type="NCBI Taxonomy" id="112413"/>
    <lineage>
        <taxon>Bacteria</taxon>
        <taxon>Bacillati</taxon>
        <taxon>Actinomycetota</taxon>
        <taxon>Actinomycetes</taxon>
        <taxon>Pseudonocardiales</taxon>
        <taxon>Pseudonocardiaceae</taxon>
        <taxon>Amycolatopsis</taxon>
    </lineage>
</organism>
<dbReference type="InterPro" id="IPR029510">
    <property type="entry name" value="Ald_DH_CS_GLU"/>
</dbReference>
<dbReference type="Gene3D" id="3.40.309.10">
    <property type="entry name" value="Aldehyde Dehydrogenase, Chain A, domain 2"/>
    <property type="match status" value="1"/>
</dbReference>
<dbReference type="InterPro" id="IPR016162">
    <property type="entry name" value="Ald_DH_N"/>
</dbReference>
<dbReference type="Gene3D" id="3.40.605.10">
    <property type="entry name" value="Aldehyde Dehydrogenase, Chain A, domain 1"/>
    <property type="match status" value="1"/>
</dbReference>
<dbReference type="InterPro" id="IPR016163">
    <property type="entry name" value="Ald_DH_C"/>
</dbReference>
<dbReference type="EMBL" id="JAAGNC010000126">
    <property type="protein sequence ID" value="NEC58712.1"/>
    <property type="molecule type" value="Genomic_DNA"/>
</dbReference>
<sequence>MIALSNVVGGTRTESQSRDRLPIRNPSDAVVYATAPRSGGADVDAAMSAAAAAFPGWASATPSRRQQSLLDLAGVLSDHADELVDAECRNTGKPRAQMSREELPQLLDHIRFLAGACRCLEGRAVAEYETGYTSGVRREPVGVCAQITPWNYPLMMAVWKCGPAIAAGNTVVLKPSELTPESTVLLADLAAAVLPAGVLNVVCGDSSTGQHLAAHPVPSIVSLTGSVRAGIDVSSAAAATLKRVHLELGGKAPVIVFDDVDVERTAAGIAAAAFYNAGQDCAAATRVLVHDSRHDELVSALVKEAKAIRIGAPGDATATCGPLISAAHRDRVGGFIQRLPPHAAVATGGRAHSGPGYYFPPTVVTDVARDDEIARQEVFGPVLTVERFGTETDAVAAANSVDYGLTASVWTRDHGRALRTSAGLDFGTVWINTHLTAPAEMPHGGFKKSGHGKDMSAYGLEEYTRLKHITADHRA</sequence>
<reference evidence="6 7" key="1">
    <citation type="submission" date="2020-01" db="EMBL/GenBank/DDBJ databases">
        <title>Insect and environment-associated Actinomycetes.</title>
        <authorList>
            <person name="Currrie C."/>
            <person name="Chevrette M."/>
            <person name="Carlson C."/>
            <person name="Stubbendieck R."/>
            <person name="Wendt-Pienkowski E."/>
        </authorList>
    </citation>
    <scope>NUCLEOTIDE SEQUENCE [LARGE SCALE GENOMIC DNA]</scope>
    <source>
        <strain evidence="6 7">SID8386</strain>
    </source>
</reference>
<dbReference type="InterPro" id="IPR016161">
    <property type="entry name" value="Ald_DH/histidinol_DH"/>
</dbReference>
<feature type="active site" evidence="2">
    <location>
        <position position="247"/>
    </location>
</feature>
<accession>A0ABX0BZM5</accession>
<dbReference type="PANTHER" id="PTHR11699">
    <property type="entry name" value="ALDEHYDE DEHYDROGENASE-RELATED"/>
    <property type="match status" value="1"/>
</dbReference>
<dbReference type="InterPro" id="IPR016160">
    <property type="entry name" value="Ald_DH_CS_CYS"/>
</dbReference>
<dbReference type="SUPFAM" id="SSF53720">
    <property type="entry name" value="ALDH-like"/>
    <property type="match status" value="1"/>
</dbReference>
<evidence type="ECO:0000256" key="1">
    <source>
        <dbReference type="ARBA" id="ARBA00023002"/>
    </source>
</evidence>
<name>A0ABX0BZM5_9PSEU</name>
<evidence type="ECO:0000313" key="7">
    <source>
        <dbReference type="Proteomes" id="UP000470404"/>
    </source>
</evidence>
<keyword evidence="1 3" id="KW-0560">Oxidoreductase</keyword>
<dbReference type="Pfam" id="PF00171">
    <property type="entry name" value="Aldedh"/>
    <property type="match status" value="1"/>
</dbReference>
<proteinExistence type="inferred from homology"/>
<evidence type="ECO:0000259" key="5">
    <source>
        <dbReference type="Pfam" id="PF00171"/>
    </source>
</evidence>
<dbReference type="PROSITE" id="PS00687">
    <property type="entry name" value="ALDEHYDE_DEHYDR_GLU"/>
    <property type="match status" value="1"/>
</dbReference>
<evidence type="ECO:0000313" key="6">
    <source>
        <dbReference type="EMBL" id="NEC58712.1"/>
    </source>
</evidence>
<dbReference type="PROSITE" id="PS00070">
    <property type="entry name" value="ALDEHYDE_DEHYDR_CYS"/>
    <property type="match status" value="1"/>
</dbReference>
<feature type="region of interest" description="Disordered" evidence="4">
    <location>
        <begin position="1"/>
        <end position="22"/>
    </location>
</feature>
<comment type="similarity">
    <text evidence="3">Belongs to the aldehyde dehydrogenase family.</text>
</comment>
<evidence type="ECO:0000256" key="4">
    <source>
        <dbReference type="SAM" id="MobiDB-lite"/>
    </source>
</evidence>
<protein>
    <submittedName>
        <fullName evidence="6">Aldehyde dehydrogenase family protein</fullName>
    </submittedName>
</protein>
<comment type="caution">
    <text evidence="6">The sequence shown here is derived from an EMBL/GenBank/DDBJ whole genome shotgun (WGS) entry which is preliminary data.</text>
</comment>
<dbReference type="RefSeq" id="WP_067588447.1">
    <property type="nucleotide sequence ID" value="NZ_JAAGNC010000126.1"/>
</dbReference>
<dbReference type="InterPro" id="IPR015590">
    <property type="entry name" value="Aldehyde_DH_dom"/>
</dbReference>
<keyword evidence="7" id="KW-1185">Reference proteome</keyword>
<dbReference type="NCBIfam" id="NF010000">
    <property type="entry name" value="PRK13473.1"/>
    <property type="match status" value="1"/>
</dbReference>
<evidence type="ECO:0000256" key="2">
    <source>
        <dbReference type="PROSITE-ProRule" id="PRU10007"/>
    </source>
</evidence>